<protein>
    <recommendedName>
        <fullName evidence="4">Homeodomain-like domain-containing protein</fullName>
    </recommendedName>
</protein>
<accession>A0A1H0C1M4</accession>
<name>A0A1H0C1M4_9ACTN</name>
<keyword evidence="3" id="KW-1185">Reference proteome</keyword>
<dbReference type="RefSeq" id="WP_091238046.1">
    <property type="nucleotide sequence ID" value="NZ_FNIR01000001.1"/>
</dbReference>
<dbReference type="Proteomes" id="UP000199088">
    <property type="component" value="Unassembled WGS sequence"/>
</dbReference>
<dbReference type="STRING" id="1052260.SAMN05660199_00179"/>
<sequence>MTTARQQWAHDRADEVVRLYGEGLTSYEVAEALGTTQATVLNDLRRRGVQARRPGPQGPRRPRRDLTLVPSLTPLPHVMKRSVAKAKPTVVVVPSAPATEPPPPIEVDLAAPAIGFSADRGWHVTNVPPAWALEMLADLG</sequence>
<evidence type="ECO:0008006" key="4">
    <source>
        <dbReference type="Google" id="ProtNLM"/>
    </source>
</evidence>
<evidence type="ECO:0000313" key="3">
    <source>
        <dbReference type="Proteomes" id="UP000199088"/>
    </source>
</evidence>
<proteinExistence type="predicted"/>
<dbReference type="Gene3D" id="1.10.10.60">
    <property type="entry name" value="Homeodomain-like"/>
    <property type="match status" value="1"/>
</dbReference>
<dbReference type="AlphaFoldDB" id="A0A1H0C1M4"/>
<evidence type="ECO:0000256" key="1">
    <source>
        <dbReference type="SAM" id="MobiDB-lite"/>
    </source>
</evidence>
<feature type="region of interest" description="Disordered" evidence="1">
    <location>
        <begin position="44"/>
        <end position="67"/>
    </location>
</feature>
<dbReference type="EMBL" id="FNIR01000001">
    <property type="protein sequence ID" value="SDN51732.1"/>
    <property type="molecule type" value="Genomic_DNA"/>
</dbReference>
<gene>
    <name evidence="2" type="ORF">SAMN05660199_00179</name>
</gene>
<evidence type="ECO:0000313" key="2">
    <source>
        <dbReference type="EMBL" id="SDN51732.1"/>
    </source>
</evidence>
<organism evidence="2 3">
    <name type="scientific">Klenkia soli</name>
    <dbReference type="NCBI Taxonomy" id="1052260"/>
    <lineage>
        <taxon>Bacteria</taxon>
        <taxon>Bacillati</taxon>
        <taxon>Actinomycetota</taxon>
        <taxon>Actinomycetes</taxon>
        <taxon>Geodermatophilales</taxon>
        <taxon>Geodermatophilaceae</taxon>
        <taxon>Klenkia</taxon>
    </lineage>
</organism>
<reference evidence="3" key="1">
    <citation type="submission" date="2016-10" db="EMBL/GenBank/DDBJ databases">
        <authorList>
            <person name="Varghese N."/>
            <person name="Submissions S."/>
        </authorList>
    </citation>
    <scope>NUCLEOTIDE SEQUENCE [LARGE SCALE GENOMIC DNA]</scope>
    <source>
        <strain evidence="3">DSM 45843</strain>
    </source>
</reference>